<comment type="similarity">
    <text evidence="1">Belongs to the protein-tyrosine phosphatase family.</text>
</comment>
<organism evidence="2 3">
    <name type="scientific">Paraclostridium ghonii</name>
    <dbReference type="NCBI Taxonomy" id="29358"/>
    <lineage>
        <taxon>Bacteria</taxon>
        <taxon>Bacillati</taxon>
        <taxon>Bacillota</taxon>
        <taxon>Clostridia</taxon>
        <taxon>Peptostreptococcales</taxon>
        <taxon>Peptostreptococcaceae</taxon>
        <taxon>Paraclostridium</taxon>
    </lineage>
</organism>
<dbReference type="GO" id="GO:0004725">
    <property type="term" value="F:protein tyrosine phosphatase activity"/>
    <property type="evidence" value="ECO:0007669"/>
    <property type="project" value="UniProtKB-EC"/>
</dbReference>
<proteinExistence type="inferred from homology"/>
<dbReference type="InterPro" id="IPR029021">
    <property type="entry name" value="Prot-tyrosine_phosphatase-like"/>
</dbReference>
<name>A0ABU0MYZ5_9FIRM</name>
<dbReference type="InterPro" id="IPR016130">
    <property type="entry name" value="Tyr_Pase_AS"/>
</dbReference>
<evidence type="ECO:0000313" key="2">
    <source>
        <dbReference type="EMBL" id="MDQ0556139.1"/>
    </source>
</evidence>
<dbReference type="Proteomes" id="UP001232584">
    <property type="component" value="Unassembled WGS sequence"/>
</dbReference>
<dbReference type="InterPro" id="IPR026893">
    <property type="entry name" value="Tyr/Ser_Pase_IphP-type"/>
</dbReference>
<sequence>MNKIKASVCKFNEYYSFEIENFEKEYKIYYSTSNTMEDKKLLMKDNKKNTKVIEPIKNNRLFFEIICEEKTSGVFSTRLVDVKSIDNFRDLGGYITEDNKIVKWGYFYRCANLSKVIERDKQYLENMGISTIFDFRSSSEVYSEKDVELNNCKYINESGTKTLESHFKDKENFNMKALLMEIIKDKEKLKHFNSVLEDGYKVMVEQNEAFKILFETIKSPQRLPLVFHCTAGKDRTGVAGALILLALGVSEEKVIEDYCLSNIYREEINNIELKEIRKFTNDEEVVEIIKAAFLVKKEYLMITLDTIKNNYSSYRDYIINGLGVTEKELEVFKKNYLL</sequence>
<dbReference type="Gene3D" id="3.90.190.10">
    <property type="entry name" value="Protein tyrosine phosphatase superfamily"/>
    <property type="match status" value="1"/>
</dbReference>
<keyword evidence="3" id="KW-1185">Reference proteome</keyword>
<reference evidence="2 3" key="1">
    <citation type="submission" date="2023-07" db="EMBL/GenBank/DDBJ databases">
        <title>Genomic Encyclopedia of Type Strains, Phase IV (KMG-IV): sequencing the most valuable type-strain genomes for metagenomic binning, comparative biology and taxonomic classification.</title>
        <authorList>
            <person name="Goeker M."/>
        </authorList>
    </citation>
    <scope>NUCLEOTIDE SEQUENCE [LARGE SCALE GENOMIC DNA]</scope>
    <source>
        <strain evidence="2 3">DSM 15049</strain>
    </source>
</reference>
<dbReference type="PANTHER" id="PTHR31126">
    <property type="entry name" value="TYROSINE-PROTEIN PHOSPHATASE"/>
    <property type="match status" value="1"/>
</dbReference>
<evidence type="ECO:0000256" key="1">
    <source>
        <dbReference type="ARBA" id="ARBA00009580"/>
    </source>
</evidence>
<dbReference type="RefSeq" id="WP_307504748.1">
    <property type="nucleotide sequence ID" value="NZ_BAAACE010000028.1"/>
</dbReference>
<gene>
    <name evidence="2" type="ORF">QOZ92_001252</name>
</gene>
<dbReference type="PANTHER" id="PTHR31126:SF1">
    <property type="entry name" value="TYROSINE SPECIFIC PROTEIN PHOSPHATASES DOMAIN-CONTAINING PROTEIN"/>
    <property type="match status" value="1"/>
</dbReference>
<protein>
    <submittedName>
        <fullName evidence="2">Protein-tyrosine phosphatase</fullName>
        <ecNumber evidence="2">3.1.3.48</ecNumber>
    </submittedName>
</protein>
<dbReference type="PROSITE" id="PS00383">
    <property type="entry name" value="TYR_PHOSPHATASE_1"/>
    <property type="match status" value="1"/>
</dbReference>
<comment type="caution">
    <text evidence="2">The sequence shown here is derived from an EMBL/GenBank/DDBJ whole genome shotgun (WGS) entry which is preliminary data.</text>
</comment>
<keyword evidence="2" id="KW-0378">Hydrolase</keyword>
<dbReference type="Pfam" id="PF13350">
    <property type="entry name" value="Y_phosphatase3"/>
    <property type="match status" value="1"/>
</dbReference>
<evidence type="ECO:0000313" key="3">
    <source>
        <dbReference type="Proteomes" id="UP001232584"/>
    </source>
</evidence>
<dbReference type="EMBL" id="JAUSWG010000004">
    <property type="protein sequence ID" value="MDQ0556139.1"/>
    <property type="molecule type" value="Genomic_DNA"/>
</dbReference>
<dbReference type="SUPFAM" id="SSF52799">
    <property type="entry name" value="(Phosphotyrosine protein) phosphatases II"/>
    <property type="match status" value="1"/>
</dbReference>
<dbReference type="EC" id="3.1.3.48" evidence="2"/>
<accession>A0ABU0MYZ5</accession>